<evidence type="ECO:0000259" key="8">
    <source>
        <dbReference type="PROSITE" id="PS51740"/>
    </source>
</evidence>
<protein>
    <recommendedName>
        <fullName evidence="1 7">Transcriptional regulator MraZ</fullName>
    </recommendedName>
</protein>
<dbReference type="GO" id="GO:0009295">
    <property type="term" value="C:nucleoid"/>
    <property type="evidence" value="ECO:0007669"/>
    <property type="project" value="UniProtKB-SubCell"/>
</dbReference>
<evidence type="ECO:0000256" key="2">
    <source>
        <dbReference type="ARBA" id="ARBA00022490"/>
    </source>
</evidence>
<dbReference type="PANTHER" id="PTHR34701:SF1">
    <property type="entry name" value="TRANSCRIPTIONAL REGULATOR MRAZ"/>
    <property type="match status" value="1"/>
</dbReference>
<evidence type="ECO:0000256" key="3">
    <source>
        <dbReference type="ARBA" id="ARBA00022737"/>
    </source>
</evidence>
<dbReference type="InterPro" id="IPR035642">
    <property type="entry name" value="MraZ_N"/>
</dbReference>
<dbReference type="AlphaFoldDB" id="A0A7K3WMU3"/>
<dbReference type="RefSeq" id="WP_163283723.1">
    <property type="nucleotide sequence ID" value="NZ_JAAGVY010000007.1"/>
</dbReference>
<evidence type="ECO:0000313" key="9">
    <source>
        <dbReference type="EMBL" id="NEN22969.1"/>
    </source>
</evidence>
<dbReference type="CDD" id="cd16321">
    <property type="entry name" value="MraZ_C"/>
    <property type="match status" value="1"/>
</dbReference>
<dbReference type="CDD" id="cd16320">
    <property type="entry name" value="MraZ_N"/>
    <property type="match status" value="1"/>
</dbReference>
<feature type="domain" description="SpoVT-AbrB" evidence="8">
    <location>
        <begin position="83"/>
        <end position="126"/>
    </location>
</feature>
<gene>
    <name evidence="7 9" type="primary">mraZ</name>
    <name evidence="9" type="ORF">G3O08_05580</name>
</gene>
<dbReference type="InterPro" id="IPR003444">
    <property type="entry name" value="MraZ"/>
</dbReference>
<keyword evidence="6 7" id="KW-0804">Transcription</keyword>
<keyword evidence="5 7" id="KW-0238">DNA-binding</keyword>
<evidence type="ECO:0000256" key="6">
    <source>
        <dbReference type="ARBA" id="ARBA00023163"/>
    </source>
</evidence>
<evidence type="ECO:0000313" key="10">
    <source>
        <dbReference type="Proteomes" id="UP000486602"/>
    </source>
</evidence>
<comment type="subcellular location">
    <subcellularLocation>
        <location evidence="7">Cytoplasm</location>
        <location evidence="7">Nucleoid</location>
    </subcellularLocation>
</comment>
<dbReference type="InterPro" id="IPR007159">
    <property type="entry name" value="SpoVT-AbrB_dom"/>
</dbReference>
<evidence type="ECO:0000256" key="1">
    <source>
        <dbReference type="ARBA" id="ARBA00013860"/>
    </source>
</evidence>
<name>A0A7K3WMU3_9FLAO</name>
<dbReference type="InterPro" id="IPR037914">
    <property type="entry name" value="SpoVT-AbrB_sf"/>
</dbReference>
<dbReference type="GO" id="GO:2000143">
    <property type="term" value="P:negative regulation of DNA-templated transcription initiation"/>
    <property type="evidence" value="ECO:0007669"/>
    <property type="project" value="TreeGrafter"/>
</dbReference>
<dbReference type="HAMAP" id="MF_01008">
    <property type="entry name" value="MraZ"/>
    <property type="match status" value="1"/>
</dbReference>
<keyword evidence="10" id="KW-1185">Reference proteome</keyword>
<evidence type="ECO:0000256" key="4">
    <source>
        <dbReference type="ARBA" id="ARBA00023015"/>
    </source>
</evidence>
<keyword evidence="2 7" id="KW-0963">Cytoplasm</keyword>
<feature type="domain" description="SpoVT-AbrB" evidence="8">
    <location>
        <begin position="7"/>
        <end position="54"/>
    </location>
</feature>
<dbReference type="PROSITE" id="PS51740">
    <property type="entry name" value="SPOVT_ABRB"/>
    <property type="match status" value="2"/>
</dbReference>
<keyword evidence="3" id="KW-0677">Repeat</keyword>
<dbReference type="EMBL" id="JAAGVY010000007">
    <property type="protein sequence ID" value="NEN22969.1"/>
    <property type="molecule type" value="Genomic_DNA"/>
</dbReference>
<dbReference type="Proteomes" id="UP000486602">
    <property type="component" value="Unassembled WGS sequence"/>
</dbReference>
<organism evidence="9 10">
    <name type="scientific">Cryomorpha ignava</name>
    <dbReference type="NCBI Taxonomy" id="101383"/>
    <lineage>
        <taxon>Bacteria</taxon>
        <taxon>Pseudomonadati</taxon>
        <taxon>Bacteroidota</taxon>
        <taxon>Flavobacteriia</taxon>
        <taxon>Flavobacteriales</taxon>
        <taxon>Cryomorphaceae</taxon>
        <taxon>Cryomorpha</taxon>
    </lineage>
</organism>
<dbReference type="Pfam" id="PF02381">
    <property type="entry name" value="MraZ"/>
    <property type="match status" value="2"/>
</dbReference>
<dbReference type="SUPFAM" id="SSF89447">
    <property type="entry name" value="AbrB/MazE/MraZ-like"/>
    <property type="match status" value="1"/>
</dbReference>
<dbReference type="NCBIfam" id="TIGR00242">
    <property type="entry name" value="division/cell wall cluster transcriptional repressor MraZ"/>
    <property type="match status" value="1"/>
</dbReference>
<dbReference type="GO" id="GO:0005737">
    <property type="term" value="C:cytoplasm"/>
    <property type="evidence" value="ECO:0007669"/>
    <property type="project" value="UniProtKB-UniRule"/>
</dbReference>
<dbReference type="PANTHER" id="PTHR34701">
    <property type="entry name" value="TRANSCRIPTIONAL REGULATOR MRAZ"/>
    <property type="match status" value="1"/>
</dbReference>
<dbReference type="GO" id="GO:0000976">
    <property type="term" value="F:transcription cis-regulatory region binding"/>
    <property type="evidence" value="ECO:0007669"/>
    <property type="project" value="TreeGrafter"/>
</dbReference>
<comment type="similarity">
    <text evidence="7">Belongs to the MraZ family.</text>
</comment>
<evidence type="ECO:0000256" key="5">
    <source>
        <dbReference type="ARBA" id="ARBA00023125"/>
    </source>
</evidence>
<dbReference type="GO" id="GO:0003700">
    <property type="term" value="F:DNA-binding transcription factor activity"/>
    <property type="evidence" value="ECO:0007669"/>
    <property type="project" value="UniProtKB-UniRule"/>
</dbReference>
<sequence length="155" mass="17252">MLNLLGEYDCKLDAKGRLMFPAGLKKQLQDIVHEGFVINRDMFDQCLVLYPHREWQAVASEIGKLNRFVAKNVKFIRKFNNGATRVELDSAGRMLIPAALGQFASLEKEVKVAGNGDRIEIWSKANYEAMLAEDVDMAALSEEVMGGDAGSNEEV</sequence>
<dbReference type="InterPro" id="IPR020603">
    <property type="entry name" value="MraZ_dom"/>
</dbReference>
<reference evidence="9 10" key="1">
    <citation type="submission" date="2020-02" db="EMBL/GenBank/DDBJ databases">
        <title>Out from the shadows clarifying the taxonomy of the family Cryomorphaceae and related taxa by utilizing the GTDB taxonomic framework.</title>
        <authorList>
            <person name="Bowman J.P."/>
        </authorList>
    </citation>
    <scope>NUCLEOTIDE SEQUENCE [LARGE SCALE GENOMIC DNA]</scope>
    <source>
        <strain evidence="9 10">QSSC 1-22</strain>
    </source>
</reference>
<dbReference type="Gene3D" id="3.40.1550.20">
    <property type="entry name" value="Transcriptional regulator MraZ domain"/>
    <property type="match status" value="1"/>
</dbReference>
<proteinExistence type="inferred from homology"/>
<evidence type="ECO:0000256" key="7">
    <source>
        <dbReference type="HAMAP-Rule" id="MF_01008"/>
    </source>
</evidence>
<dbReference type="InterPro" id="IPR035644">
    <property type="entry name" value="MraZ_C"/>
</dbReference>
<accession>A0A7K3WMU3</accession>
<dbReference type="InterPro" id="IPR038619">
    <property type="entry name" value="MraZ_sf"/>
</dbReference>
<keyword evidence="4 7" id="KW-0805">Transcription regulation</keyword>
<comment type="caution">
    <text evidence="9">The sequence shown here is derived from an EMBL/GenBank/DDBJ whole genome shotgun (WGS) entry which is preliminary data.</text>
</comment>
<comment type="subunit">
    <text evidence="7">Forms oligomers.</text>
</comment>